<feature type="compositionally biased region" description="Polar residues" evidence="1">
    <location>
        <begin position="62"/>
        <end position="81"/>
    </location>
</feature>
<protein>
    <submittedName>
        <fullName evidence="2">Uncharacterized protein</fullName>
    </submittedName>
</protein>
<dbReference type="EnsemblMetazoa" id="ACOM040335-RA">
    <property type="protein sequence ID" value="ACOM040335-PA.1"/>
    <property type="gene ID" value="ACOM040335"/>
</dbReference>
<evidence type="ECO:0000256" key="1">
    <source>
        <dbReference type="SAM" id="MobiDB-lite"/>
    </source>
</evidence>
<dbReference type="AlphaFoldDB" id="A0A8W7PZH2"/>
<proteinExistence type="predicted"/>
<reference evidence="2" key="1">
    <citation type="submission" date="2022-08" db="UniProtKB">
        <authorList>
            <consortium name="EnsemblMetazoa"/>
        </authorList>
    </citation>
    <scope>IDENTIFICATION</scope>
</reference>
<feature type="region of interest" description="Disordered" evidence="1">
    <location>
        <begin position="62"/>
        <end position="88"/>
    </location>
</feature>
<dbReference type="Proteomes" id="UP000075882">
    <property type="component" value="Unassembled WGS sequence"/>
</dbReference>
<organism evidence="2">
    <name type="scientific">Anopheles coluzzii</name>
    <name type="common">African malaria mosquito</name>
    <dbReference type="NCBI Taxonomy" id="1518534"/>
    <lineage>
        <taxon>Eukaryota</taxon>
        <taxon>Metazoa</taxon>
        <taxon>Ecdysozoa</taxon>
        <taxon>Arthropoda</taxon>
        <taxon>Hexapoda</taxon>
        <taxon>Insecta</taxon>
        <taxon>Pterygota</taxon>
        <taxon>Neoptera</taxon>
        <taxon>Endopterygota</taxon>
        <taxon>Diptera</taxon>
        <taxon>Nematocera</taxon>
        <taxon>Culicoidea</taxon>
        <taxon>Culicidae</taxon>
        <taxon>Anophelinae</taxon>
        <taxon>Anopheles</taxon>
    </lineage>
</organism>
<evidence type="ECO:0000313" key="2">
    <source>
        <dbReference type="EnsemblMetazoa" id="ACOM040335-PA.1"/>
    </source>
</evidence>
<name>A0A8W7PZH2_ANOCL</name>
<accession>A0A8W7PZH2</accession>
<sequence length="137" mass="14435">MHPGAARRTAWDSVEQMDMCMPPSGGPPAKMVARLLAVPKKNPQAPNAMISASFSTVQRQRSVRAGQSVSRSISGGKTSASVEVETAPTSEMKVPRFGMIAASTNVSRTVASRSPYSASARCRKWRVTAGASIVIGT</sequence>